<evidence type="ECO:0000313" key="2">
    <source>
        <dbReference type="EMBL" id="MFD1233805.1"/>
    </source>
</evidence>
<dbReference type="Pfam" id="PF01740">
    <property type="entry name" value="STAS"/>
    <property type="match status" value="1"/>
</dbReference>
<dbReference type="Gene3D" id="3.30.750.24">
    <property type="entry name" value="STAS domain"/>
    <property type="match status" value="1"/>
</dbReference>
<evidence type="ECO:0000313" key="3">
    <source>
        <dbReference type="Proteomes" id="UP001597182"/>
    </source>
</evidence>
<accession>A0ABW3VGQ9</accession>
<dbReference type="Proteomes" id="UP001597182">
    <property type="component" value="Unassembled WGS sequence"/>
</dbReference>
<dbReference type="CDD" id="cd07043">
    <property type="entry name" value="STAS_anti-anti-sigma_factors"/>
    <property type="match status" value="1"/>
</dbReference>
<feature type="domain" description="STAS" evidence="1">
    <location>
        <begin position="19"/>
        <end position="134"/>
    </location>
</feature>
<evidence type="ECO:0000259" key="1">
    <source>
        <dbReference type="PROSITE" id="PS50801"/>
    </source>
</evidence>
<dbReference type="PROSITE" id="PS50801">
    <property type="entry name" value="STAS"/>
    <property type="match status" value="1"/>
</dbReference>
<dbReference type="EMBL" id="JBHTMB010000085">
    <property type="protein sequence ID" value="MFD1233805.1"/>
    <property type="molecule type" value="Genomic_DNA"/>
</dbReference>
<name>A0ABW3VGQ9_9PSEU</name>
<reference evidence="3" key="1">
    <citation type="journal article" date="2019" name="Int. J. Syst. Evol. Microbiol.">
        <title>The Global Catalogue of Microorganisms (GCM) 10K type strain sequencing project: providing services to taxonomists for standard genome sequencing and annotation.</title>
        <authorList>
            <consortium name="The Broad Institute Genomics Platform"/>
            <consortium name="The Broad Institute Genome Sequencing Center for Infectious Disease"/>
            <person name="Wu L."/>
            <person name="Ma J."/>
        </authorList>
    </citation>
    <scope>NUCLEOTIDE SEQUENCE [LARGE SCALE GENOMIC DNA]</scope>
    <source>
        <strain evidence="3">CCUG 49018</strain>
    </source>
</reference>
<protein>
    <submittedName>
        <fullName evidence="2">STAS domain-containing protein</fullName>
    </submittedName>
</protein>
<dbReference type="InterPro" id="IPR002645">
    <property type="entry name" value="STAS_dom"/>
</dbReference>
<keyword evidence="3" id="KW-1185">Reference proteome</keyword>
<dbReference type="RefSeq" id="WP_013672526.1">
    <property type="nucleotide sequence ID" value="NZ_BAABKS010000085.1"/>
</dbReference>
<dbReference type="SUPFAM" id="SSF52091">
    <property type="entry name" value="SpoIIaa-like"/>
    <property type="match status" value="1"/>
</dbReference>
<organism evidence="2 3">
    <name type="scientific">Pseudonocardia benzenivorans</name>
    <dbReference type="NCBI Taxonomy" id="228005"/>
    <lineage>
        <taxon>Bacteria</taxon>
        <taxon>Bacillati</taxon>
        <taxon>Actinomycetota</taxon>
        <taxon>Actinomycetes</taxon>
        <taxon>Pseudonocardiales</taxon>
        <taxon>Pseudonocardiaceae</taxon>
        <taxon>Pseudonocardia</taxon>
    </lineage>
</organism>
<gene>
    <name evidence="2" type="ORF">ACFQ34_10970</name>
</gene>
<dbReference type="InterPro" id="IPR036513">
    <property type="entry name" value="STAS_dom_sf"/>
</dbReference>
<proteinExistence type="predicted"/>
<sequence length="139" mass="14940">MHATFTMQLAVERSGRGHIVRAAGELSGRTGSRLVRLVERLVEDTPRPAGPGALIIDLAQIRRFDTDGVEALHRAFGRAGSAGVSMFLTGLEGRRSLLPHDVDGLLDRLPVLDDVELAELDNFSHTGRTGVRHLAIVGG</sequence>
<comment type="caution">
    <text evidence="2">The sequence shown here is derived from an EMBL/GenBank/DDBJ whole genome shotgun (WGS) entry which is preliminary data.</text>
</comment>